<dbReference type="EMBL" id="JBHUKQ010000010">
    <property type="protein sequence ID" value="MFD2481534.1"/>
    <property type="molecule type" value="Genomic_DNA"/>
</dbReference>
<keyword evidence="7" id="KW-1185">Reference proteome</keyword>
<evidence type="ECO:0000313" key="6">
    <source>
        <dbReference type="EMBL" id="MFD2481534.1"/>
    </source>
</evidence>
<dbReference type="RefSeq" id="WP_344273550.1">
    <property type="nucleotide sequence ID" value="NZ_BAAAHV010000011.1"/>
</dbReference>
<name>A0ABW5HWY2_9PSEU</name>
<dbReference type="PRINTS" id="PR01885">
    <property type="entry name" value="MACROMOMYCIN"/>
</dbReference>
<evidence type="ECO:0000313" key="7">
    <source>
        <dbReference type="Proteomes" id="UP001597542"/>
    </source>
</evidence>
<organism evidence="6 7">
    <name type="scientific">Amycolatopsis albidoflavus</name>
    <dbReference type="NCBI Taxonomy" id="102226"/>
    <lineage>
        <taxon>Bacteria</taxon>
        <taxon>Bacillati</taxon>
        <taxon>Actinomycetota</taxon>
        <taxon>Actinomycetes</taxon>
        <taxon>Pseudonocardiales</taxon>
        <taxon>Pseudonocardiaceae</taxon>
        <taxon>Amycolatopsis</taxon>
    </lineage>
</organism>
<dbReference type="Pfam" id="PF00960">
    <property type="entry name" value="Neocarzinostat"/>
    <property type="match status" value="1"/>
</dbReference>
<protein>
    <submittedName>
        <fullName evidence="6">Enediyne antibiotic chromoprotein</fullName>
    </submittedName>
</protein>
<dbReference type="Proteomes" id="UP001597542">
    <property type="component" value="Unassembled WGS sequence"/>
</dbReference>
<dbReference type="InterPro" id="IPR002186">
    <property type="entry name" value="Neocarzinostatin_fam"/>
</dbReference>
<reference evidence="7" key="1">
    <citation type="journal article" date="2019" name="Int. J. Syst. Evol. Microbiol.">
        <title>The Global Catalogue of Microorganisms (GCM) 10K type strain sequencing project: providing services to taxonomists for standard genome sequencing and annotation.</title>
        <authorList>
            <consortium name="The Broad Institute Genomics Platform"/>
            <consortium name="The Broad Institute Genome Sequencing Center for Infectious Disease"/>
            <person name="Wu L."/>
            <person name="Ma J."/>
        </authorList>
    </citation>
    <scope>NUCLEOTIDE SEQUENCE [LARGE SCALE GENOMIC DNA]</scope>
    <source>
        <strain evidence="7">CGMCC 4.7638</strain>
    </source>
</reference>
<evidence type="ECO:0000256" key="1">
    <source>
        <dbReference type="ARBA" id="ARBA00010648"/>
    </source>
</evidence>
<comment type="similarity">
    <text evidence="1">Belongs to the neocarzinostatin family.</text>
</comment>
<sequence>MFVFSIGLAGLGQSVAAAEPLAGPPAVTATPSTGLNSGDTVSYTASGFTGNEKVRVGECAQIGSDVVCVQATSQRATTDANGGLSGNLVVTKTFEGVKIDGSPYGSVDCSVSVCGVGVTNDSLSEHAVATISFN</sequence>
<gene>
    <name evidence="6" type="ORF">ACFSUT_14720</name>
</gene>
<evidence type="ECO:0000256" key="2">
    <source>
        <dbReference type="ARBA" id="ARBA00022529"/>
    </source>
</evidence>
<keyword evidence="4" id="KW-0238">DNA-binding</keyword>
<evidence type="ECO:0000256" key="5">
    <source>
        <dbReference type="ARBA" id="ARBA00023157"/>
    </source>
</evidence>
<proteinExistence type="inferred from homology"/>
<dbReference type="NCBIfam" id="NF040680">
    <property type="entry name" value="chromo_anti"/>
    <property type="match status" value="1"/>
</dbReference>
<keyword evidence="5" id="KW-1015">Disulfide bond</keyword>
<dbReference type="InterPro" id="IPR027273">
    <property type="entry name" value="Neocarzinostatin-like"/>
</dbReference>
<accession>A0ABW5HWY2</accession>
<evidence type="ECO:0000256" key="4">
    <source>
        <dbReference type="ARBA" id="ARBA00023125"/>
    </source>
</evidence>
<dbReference type="SUPFAM" id="SSF49319">
    <property type="entry name" value="Actinoxanthin-like"/>
    <property type="match status" value="1"/>
</dbReference>
<evidence type="ECO:0000256" key="3">
    <source>
        <dbReference type="ARBA" id="ARBA00023022"/>
    </source>
</evidence>
<keyword evidence="2" id="KW-0929">Antimicrobial</keyword>
<keyword evidence="3" id="KW-0044">Antibiotic</keyword>
<comment type="caution">
    <text evidence="6">The sequence shown here is derived from an EMBL/GenBank/DDBJ whole genome shotgun (WGS) entry which is preliminary data.</text>
</comment>
<dbReference type="Gene3D" id="2.60.40.230">
    <property type="entry name" value="Neocarzinostatin-like"/>
    <property type="match status" value="1"/>
</dbReference>